<reference evidence="1" key="2">
    <citation type="journal article" date="2015" name="Data Brief">
        <title>Shoot transcriptome of the giant reed, Arundo donax.</title>
        <authorList>
            <person name="Barrero R.A."/>
            <person name="Guerrero F.D."/>
            <person name="Moolhuijzen P."/>
            <person name="Goolsby J.A."/>
            <person name="Tidwell J."/>
            <person name="Bellgard S.E."/>
            <person name="Bellgard M.I."/>
        </authorList>
    </citation>
    <scope>NUCLEOTIDE SEQUENCE</scope>
    <source>
        <tissue evidence="1">Shoot tissue taken approximately 20 cm above the soil surface</tissue>
    </source>
</reference>
<accession>A0A0A8YJT9</accession>
<name>A0A0A8YJT9_ARUDO</name>
<dbReference type="AlphaFoldDB" id="A0A0A8YJT9"/>
<dbReference type="EMBL" id="GBRH01271499">
    <property type="protein sequence ID" value="JAD26396.1"/>
    <property type="molecule type" value="Transcribed_RNA"/>
</dbReference>
<reference evidence="1" key="1">
    <citation type="submission" date="2014-09" db="EMBL/GenBank/DDBJ databases">
        <authorList>
            <person name="Magalhaes I.L.F."/>
            <person name="Oliveira U."/>
            <person name="Santos F.R."/>
            <person name="Vidigal T.H.D.A."/>
            <person name="Brescovit A.D."/>
            <person name="Santos A.J."/>
        </authorList>
    </citation>
    <scope>NUCLEOTIDE SEQUENCE</scope>
    <source>
        <tissue evidence="1">Shoot tissue taken approximately 20 cm above the soil surface</tissue>
    </source>
</reference>
<sequence>MPSSVTSVVKSKFTFPARNKSKVNLCTAGLKASFDVHPPVK</sequence>
<protein>
    <submittedName>
        <fullName evidence="1">Uncharacterized protein</fullName>
    </submittedName>
</protein>
<organism evidence="1">
    <name type="scientific">Arundo donax</name>
    <name type="common">Giant reed</name>
    <name type="synonym">Donax arundinaceus</name>
    <dbReference type="NCBI Taxonomy" id="35708"/>
    <lineage>
        <taxon>Eukaryota</taxon>
        <taxon>Viridiplantae</taxon>
        <taxon>Streptophyta</taxon>
        <taxon>Embryophyta</taxon>
        <taxon>Tracheophyta</taxon>
        <taxon>Spermatophyta</taxon>
        <taxon>Magnoliopsida</taxon>
        <taxon>Liliopsida</taxon>
        <taxon>Poales</taxon>
        <taxon>Poaceae</taxon>
        <taxon>PACMAD clade</taxon>
        <taxon>Arundinoideae</taxon>
        <taxon>Arundineae</taxon>
        <taxon>Arundo</taxon>
    </lineage>
</organism>
<evidence type="ECO:0000313" key="1">
    <source>
        <dbReference type="EMBL" id="JAD26396.1"/>
    </source>
</evidence>
<proteinExistence type="predicted"/>